<dbReference type="RefSeq" id="WP_142040151.1">
    <property type="nucleotide sequence ID" value="NZ_JBHTGS010000001.1"/>
</dbReference>
<dbReference type="InParanoid" id="A0A543AXR1"/>
<keyword evidence="2 4" id="KW-0238">DNA-binding</keyword>
<dbReference type="GO" id="GO:0003700">
    <property type="term" value="F:DNA-binding transcription factor activity"/>
    <property type="evidence" value="ECO:0007669"/>
    <property type="project" value="TreeGrafter"/>
</dbReference>
<proteinExistence type="predicted"/>
<dbReference type="EMBL" id="VFOW01000001">
    <property type="protein sequence ID" value="TQL77369.1"/>
    <property type="molecule type" value="Genomic_DNA"/>
</dbReference>
<dbReference type="InterPro" id="IPR050109">
    <property type="entry name" value="HTH-type_TetR-like_transc_reg"/>
</dbReference>
<evidence type="ECO:0000256" key="3">
    <source>
        <dbReference type="ARBA" id="ARBA00023163"/>
    </source>
</evidence>
<evidence type="ECO:0000256" key="4">
    <source>
        <dbReference type="PROSITE-ProRule" id="PRU00335"/>
    </source>
</evidence>
<keyword evidence="1" id="KW-0805">Transcription regulation</keyword>
<dbReference type="Gene3D" id="1.10.357.10">
    <property type="entry name" value="Tetracycline Repressor, domain 2"/>
    <property type="match status" value="1"/>
</dbReference>
<dbReference type="Pfam" id="PF00440">
    <property type="entry name" value="TetR_N"/>
    <property type="match status" value="1"/>
</dbReference>
<dbReference type="SUPFAM" id="SSF48498">
    <property type="entry name" value="Tetracyclin repressor-like, C-terminal domain"/>
    <property type="match status" value="1"/>
</dbReference>
<dbReference type="Proteomes" id="UP000317043">
    <property type="component" value="Unassembled WGS sequence"/>
</dbReference>
<dbReference type="InterPro" id="IPR036271">
    <property type="entry name" value="Tet_transcr_reg_TetR-rel_C_sf"/>
</dbReference>
<keyword evidence="3" id="KW-0804">Transcription</keyword>
<dbReference type="PANTHER" id="PTHR30055">
    <property type="entry name" value="HTH-TYPE TRANSCRIPTIONAL REGULATOR RUTR"/>
    <property type="match status" value="1"/>
</dbReference>
<sequence>MNPSSRPPGSGPRRARQLYEATLSQLAEHGYDGLTIEGVAAASTVNKTTIYRWWRSKDELLTDALIGSDSLNLAVPDTGSLRGDLIGLVAEARRMLTSPDTAPTVAAAFAAAASRPALATMVKRFFADRLEREQVVFQRAVDRGELAADVDRQAVMDLLIGALWLRVMFRDEPVDEDFDGQVVDLVLAGVEQHRDRGAR</sequence>
<feature type="domain" description="HTH tetR-type" evidence="5">
    <location>
        <begin position="12"/>
        <end position="72"/>
    </location>
</feature>
<reference evidence="6 7" key="1">
    <citation type="submission" date="2019-06" db="EMBL/GenBank/DDBJ databases">
        <title>Sequencing the genomes of 1000 actinobacteria strains.</title>
        <authorList>
            <person name="Klenk H.-P."/>
        </authorList>
    </citation>
    <scope>NUCLEOTIDE SEQUENCE [LARGE SCALE GENOMIC DNA]</scope>
    <source>
        <strain evidence="6 7">DSM 45928</strain>
    </source>
</reference>
<dbReference type="Gene3D" id="1.10.10.60">
    <property type="entry name" value="Homeodomain-like"/>
    <property type="match status" value="1"/>
</dbReference>
<gene>
    <name evidence="6" type="ORF">FB566_2928</name>
</gene>
<dbReference type="InterPro" id="IPR001647">
    <property type="entry name" value="HTH_TetR"/>
</dbReference>
<dbReference type="InterPro" id="IPR009057">
    <property type="entry name" value="Homeodomain-like_sf"/>
</dbReference>
<dbReference type="OrthoDB" id="9796019at2"/>
<evidence type="ECO:0000313" key="6">
    <source>
        <dbReference type="EMBL" id="TQL77369.1"/>
    </source>
</evidence>
<protein>
    <submittedName>
        <fullName evidence="6">TetR family transcriptional regulator</fullName>
    </submittedName>
</protein>
<comment type="caution">
    <text evidence="6">The sequence shown here is derived from an EMBL/GenBank/DDBJ whole genome shotgun (WGS) entry which is preliminary data.</text>
</comment>
<evidence type="ECO:0000256" key="2">
    <source>
        <dbReference type="ARBA" id="ARBA00023125"/>
    </source>
</evidence>
<dbReference type="PROSITE" id="PS50977">
    <property type="entry name" value="HTH_TETR_2"/>
    <property type="match status" value="1"/>
</dbReference>
<keyword evidence="7" id="KW-1185">Reference proteome</keyword>
<dbReference type="PRINTS" id="PR00455">
    <property type="entry name" value="HTHTETR"/>
</dbReference>
<dbReference type="AlphaFoldDB" id="A0A543AXR1"/>
<dbReference type="Pfam" id="PF16859">
    <property type="entry name" value="TetR_C_11"/>
    <property type="match status" value="1"/>
</dbReference>
<evidence type="ECO:0000256" key="1">
    <source>
        <dbReference type="ARBA" id="ARBA00023015"/>
    </source>
</evidence>
<dbReference type="PANTHER" id="PTHR30055:SF148">
    <property type="entry name" value="TETR-FAMILY TRANSCRIPTIONAL REGULATOR"/>
    <property type="match status" value="1"/>
</dbReference>
<dbReference type="SUPFAM" id="SSF46689">
    <property type="entry name" value="Homeodomain-like"/>
    <property type="match status" value="1"/>
</dbReference>
<evidence type="ECO:0000313" key="7">
    <source>
        <dbReference type="Proteomes" id="UP000317043"/>
    </source>
</evidence>
<organism evidence="6 7">
    <name type="scientific">Stackebrandtia endophytica</name>
    <dbReference type="NCBI Taxonomy" id="1496996"/>
    <lineage>
        <taxon>Bacteria</taxon>
        <taxon>Bacillati</taxon>
        <taxon>Actinomycetota</taxon>
        <taxon>Actinomycetes</taxon>
        <taxon>Glycomycetales</taxon>
        <taxon>Glycomycetaceae</taxon>
        <taxon>Stackebrandtia</taxon>
    </lineage>
</organism>
<accession>A0A543AXR1</accession>
<name>A0A543AXR1_9ACTN</name>
<evidence type="ECO:0000259" key="5">
    <source>
        <dbReference type="PROSITE" id="PS50977"/>
    </source>
</evidence>
<feature type="DNA-binding region" description="H-T-H motif" evidence="4">
    <location>
        <begin position="35"/>
        <end position="54"/>
    </location>
</feature>
<dbReference type="GO" id="GO:0000976">
    <property type="term" value="F:transcription cis-regulatory region binding"/>
    <property type="evidence" value="ECO:0007669"/>
    <property type="project" value="TreeGrafter"/>
</dbReference>
<dbReference type="InterPro" id="IPR011075">
    <property type="entry name" value="TetR_C"/>
</dbReference>